<name>A0A1H1XN29_9ACTN</name>
<dbReference type="AlphaFoldDB" id="A0A1H1XN29"/>
<dbReference type="PANTHER" id="PTHR43490">
    <property type="entry name" value="(+)-NEOMENTHOL DEHYDROGENASE"/>
    <property type="match status" value="1"/>
</dbReference>
<dbReference type="STRING" id="630515.SAMN04489812_4157"/>
<dbReference type="InterPro" id="IPR002347">
    <property type="entry name" value="SDR_fam"/>
</dbReference>
<accession>A0A1H1XN29</accession>
<protein>
    <submittedName>
        <fullName evidence="5">NADP-dependent 3-hydroxy acid dehydrogenase YdfG</fullName>
    </submittedName>
</protein>
<dbReference type="InterPro" id="IPR020904">
    <property type="entry name" value="Sc_DH/Rdtase_CS"/>
</dbReference>
<dbReference type="GO" id="GO:0016491">
    <property type="term" value="F:oxidoreductase activity"/>
    <property type="evidence" value="ECO:0007669"/>
    <property type="project" value="UniProtKB-KW"/>
</dbReference>
<evidence type="ECO:0000313" key="5">
    <source>
        <dbReference type="EMBL" id="SDT10593.1"/>
    </source>
</evidence>
<dbReference type="PRINTS" id="PR00080">
    <property type="entry name" value="SDRFAMILY"/>
</dbReference>
<dbReference type="PRINTS" id="PR00081">
    <property type="entry name" value="GDHRDH"/>
</dbReference>
<dbReference type="OrthoDB" id="9781117at2"/>
<dbReference type="InterPro" id="IPR036291">
    <property type="entry name" value="NAD(P)-bd_dom_sf"/>
</dbReference>
<comment type="similarity">
    <text evidence="1 4">Belongs to the short-chain dehydrogenases/reductases (SDR) family.</text>
</comment>
<keyword evidence="6" id="KW-1185">Reference proteome</keyword>
<organism evidence="5 6">
    <name type="scientific">Microlunatus soli</name>
    <dbReference type="NCBI Taxonomy" id="630515"/>
    <lineage>
        <taxon>Bacteria</taxon>
        <taxon>Bacillati</taxon>
        <taxon>Actinomycetota</taxon>
        <taxon>Actinomycetes</taxon>
        <taxon>Propionibacteriales</taxon>
        <taxon>Propionibacteriaceae</taxon>
        <taxon>Microlunatus</taxon>
    </lineage>
</organism>
<dbReference type="Gene3D" id="3.40.50.720">
    <property type="entry name" value="NAD(P)-binding Rossmann-like Domain"/>
    <property type="match status" value="1"/>
</dbReference>
<keyword evidence="3" id="KW-0560">Oxidoreductase</keyword>
<dbReference type="RefSeq" id="WP_091527315.1">
    <property type="nucleotide sequence ID" value="NZ_LT629772.1"/>
</dbReference>
<dbReference type="Pfam" id="PF00106">
    <property type="entry name" value="adh_short"/>
    <property type="match status" value="1"/>
</dbReference>
<evidence type="ECO:0000256" key="1">
    <source>
        <dbReference type="ARBA" id="ARBA00006484"/>
    </source>
</evidence>
<dbReference type="PANTHER" id="PTHR43490:SF99">
    <property type="entry name" value="SHORT-CHAIN DEHYDROGENASE_REDUCTASE"/>
    <property type="match status" value="1"/>
</dbReference>
<proteinExistence type="inferred from homology"/>
<evidence type="ECO:0000256" key="2">
    <source>
        <dbReference type="ARBA" id="ARBA00022857"/>
    </source>
</evidence>
<evidence type="ECO:0000313" key="6">
    <source>
        <dbReference type="Proteomes" id="UP000199103"/>
    </source>
</evidence>
<evidence type="ECO:0000256" key="4">
    <source>
        <dbReference type="RuleBase" id="RU000363"/>
    </source>
</evidence>
<gene>
    <name evidence="5" type="ORF">SAMN04489812_4157</name>
</gene>
<dbReference type="Proteomes" id="UP000199103">
    <property type="component" value="Chromosome I"/>
</dbReference>
<evidence type="ECO:0000256" key="3">
    <source>
        <dbReference type="ARBA" id="ARBA00023002"/>
    </source>
</evidence>
<dbReference type="SUPFAM" id="SSF51735">
    <property type="entry name" value="NAD(P)-binding Rossmann-fold domains"/>
    <property type="match status" value="1"/>
</dbReference>
<sequence length="227" mass="23693">MTITLITGANKGIGYQTARQLIALGHTVYLGARDVERGQRAAAELGGRFVQLDVTDDDSVSSAIKIIDRAEGRLDVLINNAGIAPSAPFAGDILTVLDTNVAGVLRVTEAALELLHRSADPVVVNVSSSLGSFWAVHNSDRQESRVLSGSYGASKAAVTMLTVQYARKEPSIRFNAVEPGYTDTDLTADVPGGRSAEDSAAVVVRMATVGAGGPTGTLQEEAGLLAW</sequence>
<dbReference type="EMBL" id="LT629772">
    <property type="protein sequence ID" value="SDT10593.1"/>
    <property type="molecule type" value="Genomic_DNA"/>
</dbReference>
<reference evidence="5 6" key="1">
    <citation type="submission" date="2016-10" db="EMBL/GenBank/DDBJ databases">
        <authorList>
            <person name="de Groot N.N."/>
        </authorList>
    </citation>
    <scope>NUCLEOTIDE SEQUENCE [LARGE SCALE GENOMIC DNA]</scope>
    <source>
        <strain evidence="5 6">DSM 21800</strain>
    </source>
</reference>
<keyword evidence="2" id="KW-0521">NADP</keyword>
<dbReference type="PROSITE" id="PS00061">
    <property type="entry name" value="ADH_SHORT"/>
    <property type="match status" value="1"/>
</dbReference>